<dbReference type="AlphaFoldDB" id="A0A967EYY9"/>
<comment type="similarity">
    <text evidence="8">Belongs to the binding-protein-dependent transport system permease family. LivHM subfamily.</text>
</comment>
<dbReference type="GO" id="GO:0005886">
    <property type="term" value="C:plasma membrane"/>
    <property type="evidence" value="ECO:0007669"/>
    <property type="project" value="UniProtKB-SubCell"/>
</dbReference>
<feature type="transmembrane region" description="Helical" evidence="9">
    <location>
        <begin position="335"/>
        <end position="353"/>
    </location>
</feature>
<comment type="caution">
    <text evidence="10">The sequence shown here is derived from an EMBL/GenBank/DDBJ whole genome shotgun (WGS) entry which is preliminary data.</text>
</comment>
<organism evidence="10 11">
    <name type="scientific">Pelagibius litoralis</name>
    <dbReference type="NCBI Taxonomy" id="374515"/>
    <lineage>
        <taxon>Bacteria</taxon>
        <taxon>Pseudomonadati</taxon>
        <taxon>Pseudomonadota</taxon>
        <taxon>Alphaproteobacteria</taxon>
        <taxon>Rhodospirillales</taxon>
        <taxon>Rhodovibrionaceae</taxon>
        <taxon>Pelagibius</taxon>
    </lineage>
</organism>
<feature type="transmembrane region" description="Helical" evidence="9">
    <location>
        <begin position="260"/>
        <end position="280"/>
    </location>
</feature>
<feature type="transmembrane region" description="Helical" evidence="9">
    <location>
        <begin position="143"/>
        <end position="163"/>
    </location>
</feature>
<feature type="transmembrane region" description="Helical" evidence="9">
    <location>
        <begin position="229"/>
        <end position="254"/>
    </location>
</feature>
<proteinExistence type="inferred from homology"/>
<feature type="transmembrane region" description="Helical" evidence="9">
    <location>
        <begin position="60"/>
        <end position="87"/>
    </location>
</feature>
<feature type="transmembrane region" description="Helical" evidence="9">
    <location>
        <begin position="311"/>
        <end position="329"/>
    </location>
</feature>
<feature type="transmembrane region" description="Helical" evidence="9">
    <location>
        <begin position="547"/>
        <end position="570"/>
    </location>
</feature>
<dbReference type="Proteomes" id="UP000761264">
    <property type="component" value="Unassembled WGS sequence"/>
</dbReference>
<feature type="transmembrane region" description="Helical" evidence="9">
    <location>
        <begin position="6"/>
        <end position="29"/>
    </location>
</feature>
<evidence type="ECO:0000256" key="8">
    <source>
        <dbReference type="ARBA" id="ARBA00037998"/>
    </source>
</evidence>
<dbReference type="EMBL" id="JAAQPH010000011">
    <property type="protein sequence ID" value="NIA70016.1"/>
    <property type="molecule type" value="Genomic_DNA"/>
</dbReference>
<keyword evidence="5" id="KW-0029">Amino-acid transport</keyword>
<evidence type="ECO:0000256" key="6">
    <source>
        <dbReference type="ARBA" id="ARBA00022989"/>
    </source>
</evidence>
<dbReference type="GO" id="GO:0015658">
    <property type="term" value="F:branched-chain amino acid transmembrane transporter activity"/>
    <property type="evidence" value="ECO:0007669"/>
    <property type="project" value="InterPro"/>
</dbReference>
<protein>
    <submittedName>
        <fullName evidence="10">ABC transporter permease</fullName>
    </submittedName>
</protein>
<evidence type="ECO:0000256" key="9">
    <source>
        <dbReference type="SAM" id="Phobius"/>
    </source>
</evidence>
<evidence type="ECO:0000256" key="1">
    <source>
        <dbReference type="ARBA" id="ARBA00004651"/>
    </source>
</evidence>
<keyword evidence="3" id="KW-1003">Cell membrane</keyword>
<feature type="transmembrane region" description="Helical" evidence="9">
    <location>
        <begin position="458"/>
        <end position="486"/>
    </location>
</feature>
<accession>A0A967EYY9</accession>
<feature type="transmembrane region" description="Helical" evidence="9">
    <location>
        <begin position="389"/>
        <end position="409"/>
    </location>
</feature>
<reference evidence="10" key="1">
    <citation type="submission" date="2020-03" db="EMBL/GenBank/DDBJ databases">
        <title>Genome of Pelagibius litoralis DSM 21314T.</title>
        <authorList>
            <person name="Wang G."/>
        </authorList>
    </citation>
    <scope>NUCLEOTIDE SEQUENCE</scope>
    <source>
        <strain evidence="10">DSM 21314</strain>
    </source>
</reference>
<dbReference type="PANTHER" id="PTHR11795:SF442">
    <property type="entry name" value="ABC TRANSPORTER ATP-BINDING PROTEIN"/>
    <property type="match status" value="1"/>
</dbReference>
<feature type="transmembrane region" description="Helical" evidence="9">
    <location>
        <begin position="582"/>
        <end position="603"/>
    </location>
</feature>
<evidence type="ECO:0000256" key="4">
    <source>
        <dbReference type="ARBA" id="ARBA00022692"/>
    </source>
</evidence>
<dbReference type="CDD" id="cd06581">
    <property type="entry name" value="TM_PBP1_LivM_like"/>
    <property type="match status" value="1"/>
</dbReference>
<dbReference type="InterPro" id="IPR001851">
    <property type="entry name" value="ABC_transp_permease"/>
</dbReference>
<dbReference type="InterPro" id="IPR052157">
    <property type="entry name" value="BCAA_transport_permease"/>
</dbReference>
<evidence type="ECO:0000256" key="3">
    <source>
        <dbReference type="ARBA" id="ARBA00022475"/>
    </source>
</evidence>
<feature type="transmembrane region" description="Helical" evidence="9">
    <location>
        <begin position="507"/>
        <end position="527"/>
    </location>
</feature>
<keyword evidence="7 9" id="KW-0472">Membrane</keyword>
<evidence type="ECO:0000256" key="5">
    <source>
        <dbReference type="ARBA" id="ARBA00022970"/>
    </source>
</evidence>
<feature type="transmembrane region" description="Helical" evidence="9">
    <location>
        <begin position="99"/>
        <end position="118"/>
    </location>
</feature>
<dbReference type="GO" id="GO:0006865">
    <property type="term" value="P:amino acid transport"/>
    <property type="evidence" value="ECO:0007669"/>
    <property type="project" value="UniProtKB-KW"/>
</dbReference>
<dbReference type="CDD" id="cd06582">
    <property type="entry name" value="TM_PBP1_LivH_like"/>
    <property type="match status" value="1"/>
</dbReference>
<keyword evidence="4 9" id="KW-0812">Transmembrane</keyword>
<feature type="transmembrane region" description="Helical" evidence="9">
    <location>
        <begin position="36"/>
        <end position="54"/>
    </location>
</feature>
<evidence type="ECO:0000313" key="10">
    <source>
        <dbReference type="EMBL" id="NIA70016.1"/>
    </source>
</evidence>
<keyword evidence="2" id="KW-0813">Transport</keyword>
<dbReference type="Pfam" id="PF02653">
    <property type="entry name" value="BPD_transp_2"/>
    <property type="match status" value="2"/>
</dbReference>
<comment type="subcellular location">
    <subcellularLocation>
        <location evidence="1">Cell membrane</location>
        <topology evidence="1">Multi-pass membrane protein</topology>
    </subcellularLocation>
</comment>
<gene>
    <name evidence="10" type="ORF">HBA54_15535</name>
</gene>
<keyword evidence="6 9" id="KW-1133">Transmembrane helix</keyword>
<dbReference type="PANTHER" id="PTHR11795">
    <property type="entry name" value="BRANCHED-CHAIN AMINO ACID TRANSPORT SYSTEM PERMEASE PROTEIN LIVH"/>
    <property type="match status" value="1"/>
</dbReference>
<evidence type="ECO:0000313" key="11">
    <source>
        <dbReference type="Proteomes" id="UP000761264"/>
    </source>
</evidence>
<name>A0A967EYY9_9PROT</name>
<evidence type="ECO:0000256" key="7">
    <source>
        <dbReference type="ARBA" id="ARBA00023136"/>
    </source>
</evidence>
<dbReference type="RefSeq" id="WP_167226180.1">
    <property type="nucleotide sequence ID" value="NZ_JAAQPH010000011.1"/>
</dbReference>
<feature type="transmembrane region" description="Helical" evidence="9">
    <location>
        <begin position="416"/>
        <end position="435"/>
    </location>
</feature>
<evidence type="ECO:0000256" key="2">
    <source>
        <dbReference type="ARBA" id="ARBA00022448"/>
    </source>
</evidence>
<dbReference type="InterPro" id="IPR043428">
    <property type="entry name" value="LivM-like"/>
</dbReference>
<keyword evidence="11" id="KW-1185">Reference proteome</keyword>
<sequence>MGVYLVQFLSGLASASALFLAASGLSIIFGVTRVVNFAHGSFYMLGAFFGYTFVREVGGGAIGFWVALLLAALAVGLVGLLVEFVILRRLYKAPELFQLIATFGVILIVQDAALWVWGPEDLLGPRAPGLTGIVRIFGTPMPVYDLVLIGVGPLVLAALWLLFNRTRWGILVRAATEDREMVGALGVNQSLLFTGAFVLGSMLAGLGGAIQLPKGGADLLMDFGILAEMFVVVVVGGMGSIFGAFLAAVLISLLNTFGILIWPSGTLVLMFILMAVILVVRPTGLLGRPESGGHKTEVGVEQALRPAGPHYKIFIGLLLALLLAAPLIVEEFYLVLITDVLVLALFATSLHFLMSTGGLVSFGHAAFYGGGAYAAALLVTYAATPFELALLLAPLGAGLLALVIGWFCVRLSGVYFAMLTLAFAQVAWSVVFQWSDLTNGDDGLLGIWPSAWASGTQVYYLLALAISAGGIFLIRRVVFAPFGYGLRATRDSNLRAAAIGIDIKRQQLAAFVFAGAMAGLAGGLFVFSKGSVFPDEMSIPRSFDALLMVLLGGVDSLSGPFVGAAAFTYLHDELITFEYWRLLLGLTIVALVLLFPQGLAGAAKHHLGRYLKLEAGSAGRAKQADEGRPA</sequence>